<evidence type="ECO:0000259" key="1">
    <source>
        <dbReference type="PROSITE" id="PS50994"/>
    </source>
</evidence>
<dbReference type="PANTHER" id="PTHR42648">
    <property type="entry name" value="TRANSPOSASE, PUTATIVE-RELATED"/>
    <property type="match status" value="1"/>
</dbReference>
<feature type="domain" description="Integrase catalytic" evidence="1">
    <location>
        <begin position="330"/>
        <end position="448"/>
    </location>
</feature>
<dbReference type="PROSITE" id="PS50994">
    <property type="entry name" value="INTEGRASE"/>
    <property type="match status" value="1"/>
</dbReference>
<dbReference type="InterPro" id="IPR001584">
    <property type="entry name" value="Integrase_cat-core"/>
</dbReference>
<reference evidence="2" key="1">
    <citation type="submission" date="2018-05" db="EMBL/GenBank/DDBJ databases">
        <title>Draft genome of Mucuna pruriens seed.</title>
        <authorList>
            <person name="Nnadi N.E."/>
            <person name="Vos R."/>
            <person name="Hasami M.H."/>
            <person name="Devisetty U.K."/>
            <person name="Aguiy J.C."/>
        </authorList>
    </citation>
    <scope>NUCLEOTIDE SEQUENCE [LARGE SCALE GENOMIC DNA]</scope>
    <source>
        <strain evidence="2">JCA_2017</strain>
    </source>
</reference>
<dbReference type="SUPFAM" id="SSF53098">
    <property type="entry name" value="Ribonuclease H-like"/>
    <property type="match status" value="1"/>
</dbReference>
<accession>A0A371HNH4</accession>
<dbReference type="PANTHER" id="PTHR42648:SF28">
    <property type="entry name" value="TRANSPOSON-ENCODED PROTEIN WITH RIBONUCLEASE H-LIKE AND RETROVIRUS ZINC FINGER-LIKE DOMAINS"/>
    <property type="match status" value="1"/>
</dbReference>
<sequence>MLNGTNFKVWKEAVKIVLSCMDLDLALQVEEPIPTMDNLQENQSASRFFEEIEQFFVKNEKVEMGNLLAKLISIKYKGRGNIKEYIMEMSNLAAKLKSLKLELDEDLIIYLVSISLPAHFGKFKRKRGCREIRLKMLIFLRPLRIRKGRTLRVLQKGLLKERNQRKIRNLPTSSGCLWSRLPSDDERFIFMGNGNKVVIEAIGTFILQLKIKFHLDLCEPSLRKNLIFISSSDKFGFFHSFGNNKVNLYQNSNVVGYGSLIDNLYMHDVFSSYNEILQIGSRDIKRKLIENSRIERLVLDEILEPLDLSNFKFYVECIKGKRTNIRKLGAKRAKDVLELIHTDICGPFPTVSWTGQQYFATSIDDYSRYNVFKYFKAEVELQLGKKIKALKFGRGCKYYGRYDGSGEQHLKPFALFLRECEIVPQYIMPGKPSMNSVAERRNQTLKDMSLWGEALKTAIYILNRVPPKVVNKTLMKFGLTKSQTSNTYTFGVVQLKHDLIGCMKENWIQEQLAIILLFYDPTSRSLFETGNARILEEVEFEKEENIRNIVFEEESINDIEQDYDKVLPQIPIEKLQQPQEVTLRKSIRERRHAILDDYIVFLQERSHFHFLAHIIL</sequence>
<dbReference type="EMBL" id="QJKJ01002102">
    <property type="protein sequence ID" value="RDY04330.1"/>
    <property type="molecule type" value="Genomic_DNA"/>
</dbReference>
<dbReference type="Proteomes" id="UP000257109">
    <property type="component" value="Unassembled WGS sequence"/>
</dbReference>
<dbReference type="Gene3D" id="3.30.420.10">
    <property type="entry name" value="Ribonuclease H-like superfamily/Ribonuclease H"/>
    <property type="match status" value="1"/>
</dbReference>
<dbReference type="InterPro" id="IPR012337">
    <property type="entry name" value="RNaseH-like_sf"/>
</dbReference>
<dbReference type="OrthoDB" id="1434865at2759"/>
<evidence type="ECO:0000313" key="3">
    <source>
        <dbReference type="Proteomes" id="UP000257109"/>
    </source>
</evidence>
<dbReference type="InterPro" id="IPR036397">
    <property type="entry name" value="RNaseH_sf"/>
</dbReference>
<feature type="non-terminal residue" evidence="2">
    <location>
        <position position="616"/>
    </location>
</feature>
<comment type="caution">
    <text evidence="2">The sequence shown here is derived from an EMBL/GenBank/DDBJ whole genome shotgun (WGS) entry which is preliminary data.</text>
</comment>
<keyword evidence="3" id="KW-1185">Reference proteome</keyword>
<dbReference type="InterPro" id="IPR039537">
    <property type="entry name" value="Retrotran_Ty1/copia-like"/>
</dbReference>
<dbReference type="GO" id="GO:0003676">
    <property type="term" value="F:nucleic acid binding"/>
    <property type="evidence" value="ECO:0007669"/>
    <property type="project" value="InterPro"/>
</dbReference>
<dbReference type="AlphaFoldDB" id="A0A371HNH4"/>
<protein>
    <recommendedName>
        <fullName evidence="1">Integrase catalytic domain-containing protein</fullName>
    </recommendedName>
</protein>
<evidence type="ECO:0000313" key="2">
    <source>
        <dbReference type="EMBL" id="RDY04330.1"/>
    </source>
</evidence>
<organism evidence="2 3">
    <name type="scientific">Mucuna pruriens</name>
    <name type="common">Velvet bean</name>
    <name type="synonym">Dolichos pruriens</name>
    <dbReference type="NCBI Taxonomy" id="157652"/>
    <lineage>
        <taxon>Eukaryota</taxon>
        <taxon>Viridiplantae</taxon>
        <taxon>Streptophyta</taxon>
        <taxon>Embryophyta</taxon>
        <taxon>Tracheophyta</taxon>
        <taxon>Spermatophyta</taxon>
        <taxon>Magnoliopsida</taxon>
        <taxon>eudicotyledons</taxon>
        <taxon>Gunneridae</taxon>
        <taxon>Pentapetalae</taxon>
        <taxon>rosids</taxon>
        <taxon>fabids</taxon>
        <taxon>Fabales</taxon>
        <taxon>Fabaceae</taxon>
        <taxon>Papilionoideae</taxon>
        <taxon>50 kb inversion clade</taxon>
        <taxon>NPAAA clade</taxon>
        <taxon>indigoferoid/millettioid clade</taxon>
        <taxon>Phaseoleae</taxon>
        <taxon>Mucuna</taxon>
    </lineage>
</organism>
<gene>
    <name evidence="2" type="ORF">CR513_11976</name>
</gene>
<proteinExistence type="predicted"/>
<dbReference type="GO" id="GO:0015074">
    <property type="term" value="P:DNA integration"/>
    <property type="evidence" value="ECO:0007669"/>
    <property type="project" value="InterPro"/>
</dbReference>
<name>A0A371HNH4_MUCPR</name>
<dbReference type="Pfam" id="PF14223">
    <property type="entry name" value="Retrotran_gag_2"/>
    <property type="match status" value="1"/>
</dbReference>